<name>A0A0F3KU46_9GAMM</name>
<keyword evidence="2" id="KW-1185">Reference proteome</keyword>
<evidence type="ECO:0000313" key="1">
    <source>
        <dbReference type="EMBL" id="KJV34738.1"/>
    </source>
</evidence>
<protein>
    <submittedName>
        <fullName evidence="1">Uncharacterized protein</fullName>
    </submittedName>
</protein>
<dbReference type="EMBL" id="JZRB01000018">
    <property type="protein sequence ID" value="KJV34738.1"/>
    <property type="molecule type" value="Genomic_DNA"/>
</dbReference>
<reference evidence="1 2" key="1">
    <citation type="submission" date="2015-03" db="EMBL/GenBank/DDBJ databases">
        <title>Draft genome sequence of Luteibacter yeojuensis strain SU11.</title>
        <authorList>
            <person name="Sulaiman J."/>
            <person name="Priya K."/>
            <person name="Chan K.-G."/>
        </authorList>
    </citation>
    <scope>NUCLEOTIDE SEQUENCE [LARGE SCALE GENOMIC DNA]</scope>
    <source>
        <strain evidence="1 2">SU11</strain>
    </source>
</reference>
<dbReference type="AlphaFoldDB" id="A0A0F3KU46"/>
<sequence>MATDSRPRPPTLLGLVSLGLEMTVDAAKAGDFAGARMSLAHVRELATRPALGSLRPALKLLAGVLGGPEPREMDWRVAFDAVWRAVESMGTKPAVENPYHRPGNH</sequence>
<comment type="caution">
    <text evidence="1">The sequence shown here is derived from an EMBL/GenBank/DDBJ whole genome shotgun (WGS) entry which is preliminary data.</text>
</comment>
<dbReference type="PATRIC" id="fig|345309.4.peg.1031"/>
<organism evidence="1 2">
    <name type="scientific">Luteibacter yeojuensis</name>
    <dbReference type="NCBI Taxonomy" id="345309"/>
    <lineage>
        <taxon>Bacteria</taxon>
        <taxon>Pseudomonadati</taxon>
        <taxon>Pseudomonadota</taxon>
        <taxon>Gammaproteobacteria</taxon>
        <taxon>Lysobacterales</taxon>
        <taxon>Rhodanobacteraceae</taxon>
        <taxon>Luteibacter</taxon>
    </lineage>
</organism>
<gene>
    <name evidence="1" type="ORF">VI08_09060</name>
</gene>
<evidence type="ECO:0000313" key="2">
    <source>
        <dbReference type="Proteomes" id="UP000033651"/>
    </source>
</evidence>
<accession>A0A0F3KU46</accession>
<proteinExistence type="predicted"/>
<dbReference type="RefSeq" id="WP_045829262.1">
    <property type="nucleotide sequence ID" value="NZ_JZRB01000018.1"/>
</dbReference>
<dbReference type="Proteomes" id="UP000033651">
    <property type="component" value="Unassembled WGS sequence"/>
</dbReference>